<dbReference type="EMBL" id="BGZK01000075">
    <property type="protein sequence ID" value="GBP15949.1"/>
    <property type="molecule type" value="Genomic_DNA"/>
</dbReference>
<dbReference type="Proteomes" id="UP000299102">
    <property type="component" value="Unassembled WGS sequence"/>
</dbReference>
<gene>
    <name evidence="1" type="ORF">EVAR_12533_1</name>
</gene>
<proteinExistence type="predicted"/>
<protein>
    <submittedName>
        <fullName evidence="1">Uncharacterized protein</fullName>
    </submittedName>
</protein>
<comment type="caution">
    <text evidence="1">The sequence shown here is derived from an EMBL/GenBank/DDBJ whole genome shotgun (WGS) entry which is preliminary data.</text>
</comment>
<evidence type="ECO:0000313" key="2">
    <source>
        <dbReference type="Proteomes" id="UP000299102"/>
    </source>
</evidence>
<reference evidence="1 2" key="1">
    <citation type="journal article" date="2019" name="Commun. Biol.">
        <title>The bagworm genome reveals a unique fibroin gene that provides high tensile strength.</title>
        <authorList>
            <person name="Kono N."/>
            <person name="Nakamura H."/>
            <person name="Ohtoshi R."/>
            <person name="Tomita M."/>
            <person name="Numata K."/>
            <person name="Arakawa K."/>
        </authorList>
    </citation>
    <scope>NUCLEOTIDE SEQUENCE [LARGE SCALE GENOMIC DNA]</scope>
</reference>
<accession>A0A4C1TPR0</accession>
<dbReference type="AlphaFoldDB" id="A0A4C1TPR0"/>
<evidence type="ECO:0000313" key="1">
    <source>
        <dbReference type="EMBL" id="GBP15949.1"/>
    </source>
</evidence>
<name>A0A4C1TPR0_EUMVA</name>
<keyword evidence="2" id="KW-1185">Reference proteome</keyword>
<organism evidence="1 2">
    <name type="scientific">Eumeta variegata</name>
    <name type="common">Bagworm moth</name>
    <name type="synonym">Eumeta japonica</name>
    <dbReference type="NCBI Taxonomy" id="151549"/>
    <lineage>
        <taxon>Eukaryota</taxon>
        <taxon>Metazoa</taxon>
        <taxon>Ecdysozoa</taxon>
        <taxon>Arthropoda</taxon>
        <taxon>Hexapoda</taxon>
        <taxon>Insecta</taxon>
        <taxon>Pterygota</taxon>
        <taxon>Neoptera</taxon>
        <taxon>Endopterygota</taxon>
        <taxon>Lepidoptera</taxon>
        <taxon>Glossata</taxon>
        <taxon>Ditrysia</taxon>
        <taxon>Tineoidea</taxon>
        <taxon>Psychidae</taxon>
        <taxon>Oiketicinae</taxon>
        <taxon>Eumeta</taxon>
    </lineage>
</organism>
<sequence length="79" mass="8639">MSSATATATFNYFSKRSDLLRPDKHLGVRPARRAAPAQTAALAQKRFSCNTQGIRPALTTRPRAKMLIRPAPSTCVNLL</sequence>